<dbReference type="EMBL" id="CP060636">
    <property type="protein sequence ID" value="QNM12203.1"/>
    <property type="molecule type" value="Genomic_DNA"/>
</dbReference>
<evidence type="ECO:0000313" key="5">
    <source>
        <dbReference type="EMBL" id="QNM12203.1"/>
    </source>
</evidence>
<dbReference type="InterPro" id="IPR002563">
    <property type="entry name" value="Flavin_Rdtase-like_dom"/>
</dbReference>
<dbReference type="Pfam" id="PF01613">
    <property type="entry name" value="Flavin_Reduct"/>
    <property type="match status" value="1"/>
</dbReference>
<feature type="domain" description="Flavin reductase like" evidence="4">
    <location>
        <begin position="33"/>
        <end position="172"/>
    </location>
</feature>
<dbReference type="AlphaFoldDB" id="A0A7G9GN21"/>
<sequence length="215" mass="24651">MKIEIKKDFPQYFKSLYPEEFDLFSHFETTAGIPSVLFAITTWKENGQPNVCFHAWSCFHGDKTSFFVVMGNLYQHTHTYENIQREKCFCINFLPIHYYDDLLKTIKHNEYDSDEFSAGSFTLSLAKTIHAPMINEAFINMECTLKDVQDLSGAGITSMIIGQVQHISVEETYAQGYEQRYGKDGFMMLIPGPQDLMTGEANQSAIATVKIEKYD</sequence>
<reference evidence="5 6" key="1">
    <citation type="submission" date="2020-08" db="EMBL/GenBank/DDBJ databases">
        <authorList>
            <person name="Liu C."/>
            <person name="Sun Q."/>
        </authorList>
    </citation>
    <scope>NUCLEOTIDE SEQUENCE [LARGE SCALE GENOMIC DNA]</scope>
    <source>
        <strain evidence="5 6">NSJ-61</strain>
    </source>
</reference>
<accession>A0A7G9GN21</accession>
<evidence type="ECO:0000259" key="4">
    <source>
        <dbReference type="Pfam" id="PF01613"/>
    </source>
</evidence>
<dbReference type="InterPro" id="IPR012349">
    <property type="entry name" value="Split_barrel_FMN-bd"/>
</dbReference>
<protein>
    <submittedName>
        <fullName evidence="5">Flavin reductase</fullName>
    </submittedName>
</protein>
<organism evidence="5 6">
    <name type="scientific">[Eubacterium] hominis</name>
    <dbReference type="NCBI Taxonomy" id="2764325"/>
    <lineage>
        <taxon>Bacteria</taxon>
        <taxon>Bacillati</taxon>
        <taxon>Bacillota</taxon>
        <taxon>Erysipelotrichia</taxon>
        <taxon>Erysipelotrichales</taxon>
        <taxon>Erysipelotrichaceae</taxon>
        <taxon>Amedibacillus</taxon>
    </lineage>
</organism>
<gene>
    <name evidence="5" type="ORF">H9Q80_18495</name>
</gene>
<comment type="similarity">
    <text evidence="3">Belongs to the flavoredoxin family.</text>
</comment>
<dbReference type="PANTHER" id="PTHR43567">
    <property type="entry name" value="FLAVOREDOXIN-RELATED-RELATED"/>
    <property type="match status" value="1"/>
</dbReference>
<evidence type="ECO:0000256" key="3">
    <source>
        <dbReference type="ARBA" id="ARBA00038054"/>
    </source>
</evidence>
<evidence type="ECO:0000313" key="6">
    <source>
        <dbReference type="Proteomes" id="UP000515856"/>
    </source>
</evidence>
<dbReference type="GO" id="GO:0016646">
    <property type="term" value="F:oxidoreductase activity, acting on the CH-NH group of donors, NAD or NADP as acceptor"/>
    <property type="evidence" value="ECO:0007669"/>
    <property type="project" value="UniProtKB-ARBA"/>
</dbReference>
<dbReference type="RefSeq" id="WP_117453837.1">
    <property type="nucleotide sequence ID" value="NZ_CP060636.1"/>
</dbReference>
<dbReference type="Gene3D" id="2.30.110.10">
    <property type="entry name" value="Electron Transport, Fmn-binding Protein, Chain A"/>
    <property type="match status" value="1"/>
</dbReference>
<dbReference type="InterPro" id="IPR052174">
    <property type="entry name" value="Flavoredoxin"/>
</dbReference>
<keyword evidence="2" id="KW-0285">Flavoprotein</keyword>
<keyword evidence="6" id="KW-1185">Reference proteome</keyword>
<dbReference type="GO" id="GO:0010181">
    <property type="term" value="F:FMN binding"/>
    <property type="evidence" value="ECO:0007669"/>
    <property type="project" value="InterPro"/>
</dbReference>
<dbReference type="PANTHER" id="PTHR43567:SF1">
    <property type="entry name" value="FLAVOREDOXIN"/>
    <property type="match status" value="1"/>
</dbReference>
<comment type="cofactor">
    <cofactor evidence="1">
        <name>FMN</name>
        <dbReference type="ChEBI" id="CHEBI:58210"/>
    </cofactor>
</comment>
<dbReference type="SUPFAM" id="SSF50475">
    <property type="entry name" value="FMN-binding split barrel"/>
    <property type="match status" value="1"/>
</dbReference>
<proteinExistence type="inferred from homology"/>
<name>A0A7G9GN21_9FIRM</name>
<dbReference type="Proteomes" id="UP000515856">
    <property type="component" value="Chromosome"/>
</dbReference>
<dbReference type="KEGG" id="ehn:H9Q80_18495"/>
<evidence type="ECO:0000256" key="1">
    <source>
        <dbReference type="ARBA" id="ARBA00001917"/>
    </source>
</evidence>
<evidence type="ECO:0000256" key="2">
    <source>
        <dbReference type="ARBA" id="ARBA00022630"/>
    </source>
</evidence>